<evidence type="ECO:0000313" key="1">
    <source>
        <dbReference type="EMBL" id="MCR1821344.1"/>
    </source>
</evidence>
<protein>
    <submittedName>
        <fullName evidence="1">Uncharacterized protein</fullName>
    </submittedName>
</protein>
<proteinExistence type="predicted"/>
<comment type="caution">
    <text evidence="1">The sequence shown here is derived from an EMBL/GenBank/DDBJ whole genome shotgun (WGS) entry which is preliminary data.</text>
</comment>
<dbReference type="RefSeq" id="WP_074429552.1">
    <property type="nucleotide sequence ID" value="NZ_JANKBY010000005.1"/>
</dbReference>
<reference evidence="1" key="1">
    <citation type="submission" date="2022-07" db="EMBL/GenBank/DDBJ databases">
        <title>Enhanced cultured diversity of the mouse gut microbiota enables custom-made synthetic communities.</title>
        <authorList>
            <person name="Afrizal A."/>
        </authorList>
    </citation>
    <scope>NUCLEOTIDE SEQUENCE</scope>
    <source>
        <strain evidence="1">DSM 29186</strain>
    </source>
</reference>
<name>A0A9X2M7L9_9FIRM</name>
<accession>A0A9X2M7L9</accession>
<dbReference type="InterPro" id="IPR058705">
    <property type="entry name" value="A_ENA"/>
</dbReference>
<dbReference type="Proteomes" id="UP001140817">
    <property type="component" value="Unassembled WGS sequence"/>
</dbReference>
<dbReference type="SUPFAM" id="SSF101898">
    <property type="entry name" value="NHL repeat"/>
    <property type="match status" value="1"/>
</dbReference>
<dbReference type="Pfam" id="PF26595">
    <property type="entry name" value="A_ENA"/>
    <property type="match status" value="1"/>
</dbReference>
<organism evidence="1 2">
    <name type="scientific">Terrisporobacter muris</name>
    <dbReference type="NCBI Taxonomy" id="2963284"/>
    <lineage>
        <taxon>Bacteria</taxon>
        <taxon>Bacillati</taxon>
        <taxon>Bacillota</taxon>
        <taxon>Clostridia</taxon>
        <taxon>Peptostreptococcales</taxon>
        <taxon>Peptostreptococcaceae</taxon>
        <taxon>Terrisporobacter</taxon>
    </lineage>
</organism>
<keyword evidence="2" id="KW-1185">Reference proteome</keyword>
<sequence>MNKLKFIEEIYLDDYNCFDYKNILFDGCNFYIVIYGNQNIVKYNYKFEEEECFEICREYIDICYDSEEKCFWAVAYKNGYRIFKLDMCFKEVESFKLILDECFQDKITSISYSCTDNTLVMSSTNCIGKIYKTCDNVNKRQCFNCFEICDVLSILPGYILTIRKHRRQKILIYDEYFKLINEFEFPNYYLIVNIAFEMRENNRKVRFFILVKNRNYKDSKYEVLVYEINLELYSCSCNHKLNNCCLKDDCEENCKHNAYNKIVQSIALVEASISHILNAEGEKIQKVLSDCNDIDKILCINNEVNKTIINITHLEQVIYEQLVTLKECECYECSDNSCCEHECECECECNCCKHHDYNCDEKHHNDNIRRYEDE</sequence>
<gene>
    <name evidence="1" type="ORF">NSA58_00965</name>
</gene>
<evidence type="ECO:0000313" key="2">
    <source>
        <dbReference type="Proteomes" id="UP001140817"/>
    </source>
</evidence>
<dbReference type="EMBL" id="JANKBY010000005">
    <property type="protein sequence ID" value="MCR1821344.1"/>
    <property type="molecule type" value="Genomic_DNA"/>
</dbReference>
<dbReference type="AlphaFoldDB" id="A0A9X2M7L9"/>